<accession>A0A552UAV6</accession>
<keyword evidence="7" id="KW-0804">Transcription</keyword>
<keyword evidence="6" id="KW-0010">Activator</keyword>
<dbReference type="CDD" id="cd00009">
    <property type="entry name" value="AAA"/>
    <property type="match status" value="1"/>
</dbReference>
<dbReference type="PROSITE" id="PS00688">
    <property type="entry name" value="SIGMA54_INTERACT_3"/>
    <property type="match status" value="1"/>
</dbReference>
<dbReference type="Gene3D" id="3.40.50.300">
    <property type="entry name" value="P-loop containing nucleotide triphosphate hydrolases"/>
    <property type="match status" value="1"/>
</dbReference>
<keyword evidence="2" id="KW-0067">ATP-binding</keyword>
<dbReference type="AlphaFoldDB" id="A0A552UAV6"/>
<reference evidence="9 10" key="1">
    <citation type="submission" date="2019-07" db="EMBL/GenBank/DDBJ databases">
        <title>Novel species isolated from glacier.</title>
        <authorList>
            <person name="Liu Q."/>
            <person name="Xin Y.-H."/>
        </authorList>
    </citation>
    <scope>NUCLEOTIDE SEQUENCE [LARGE SCALE GENOMIC DNA]</scope>
    <source>
        <strain evidence="9 10">LB1R16</strain>
    </source>
</reference>
<protein>
    <submittedName>
        <fullName evidence="9">AAA family ATPase</fullName>
    </submittedName>
</protein>
<dbReference type="GO" id="GO:0043565">
    <property type="term" value="F:sequence-specific DNA binding"/>
    <property type="evidence" value="ECO:0007669"/>
    <property type="project" value="InterPro"/>
</dbReference>
<evidence type="ECO:0000313" key="10">
    <source>
        <dbReference type="Proteomes" id="UP000317894"/>
    </source>
</evidence>
<dbReference type="PROSITE" id="PS50045">
    <property type="entry name" value="SIGMA54_INTERACT_4"/>
    <property type="match status" value="1"/>
</dbReference>
<dbReference type="SUPFAM" id="SSF52540">
    <property type="entry name" value="P-loop containing nucleoside triphosphate hydrolases"/>
    <property type="match status" value="1"/>
</dbReference>
<proteinExistence type="predicted"/>
<dbReference type="FunFam" id="3.40.50.300:FF:000006">
    <property type="entry name" value="DNA-binding transcriptional regulator NtrC"/>
    <property type="match status" value="1"/>
</dbReference>
<evidence type="ECO:0000256" key="3">
    <source>
        <dbReference type="ARBA" id="ARBA00023012"/>
    </source>
</evidence>
<dbReference type="InterPro" id="IPR003593">
    <property type="entry name" value="AAA+_ATPase"/>
</dbReference>
<dbReference type="PANTHER" id="PTHR32071:SF117">
    <property type="entry name" value="PTS-DEPENDENT DIHYDROXYACETONE KINASE OPERON REGULATORY PROTEIN-RELATED"/>
    <property type="match status" value="1"/>
</dbReference>
<dbReference type="InterPro" id="IPR025944">
    <property type="entry name" value="Sigma_54_int_dom_CS"/>
</dbReference>
<dbReference type="PROSITE" id="PS00675">
    <property type="entry name" value="SIGMA54_INTERACT_1"/>
    <property type="match status" value="1"/>
</dbReference>
<evidence type="ECO:0000256" key="4">
    <source>
        <dbReference type="ARBA" id="ARBA00023015"/>
    </source>
</evidence>
<dbReference type="GO" id="GO:0006355">
    <property type="term" value="P:regulation of DNA-templated transcription"/>
    <property type="evidence" value="ECO:0007669"/>
    <property type="project" value="InterPro"/>
</dbReference>
<feature type="domain" description="Sigma-54 factor interaction" evidence="8">
    <location>
        <begin position="180"/>
        <end position="413"/>
    </location>
</feature>
<organism evidence="9 10">
    <name type="scientific">Glacieibacterium frigidum</name>
    <dbReference type="NCBI Taxonomy" id="2593303"/>
    <lineage>
        <taxon>Bacteria</taxon>
        <taxon>Pseudomonadati</taxon>
        <taxon>Pseudomonadota</taxon>
        <taxon>Alphaproteobacteria</taxon>
        <taxon>Sphingomonadales</taxon>
        <taxon>Sphingosinicellaceae</taxon>
        <taxon>Glacieibacterium</taxon>
    </lineage>
</organism>
<keyword evidence="5" id="KW-0238">DNA-binding</keyword>
<keyword evidence="10" id="KW-1185">Reference proteome</keyword>
<dbReference type="InterPro" id="IPR002078">
    <property type="entry name" value="Sigma_54_int"/>
</dbReference>
<dbReference type="InterPro" id="IPR002197">
    <property type="entry name" value="HTH_Fis"/>
</dbReference>
<evidence type="ECO:0000313" key="9">
    <source>
        <dbReference type="EMBL" id="TRW15356.1"/>
    </source>
</evidence>
<dbReference type="Gene3D" id="1.10.8.60">
    <property type="match status" value="1"/>
</dbReference>
<name>A0A552UAV6_9SPHN</name>
<keyword evidence="1" id="KW-0547">Nucleotide-binding</keyword>
<dbReference type="PROSITE" id="PS00676">
    <property type="entry name" value="SIGMA54_INTERACT_2"/>
    <property type="match status" value="1"/>
</dbReference>
<dbReference type="Pfam" id="PF25601">
    <property type="entry name" value="AAA_lid_14"/>
    <property type="match status" value="1"/>
</dbReference>
<dbReference type="PANTHER" id="PTHR32071">
    <property type="entry name" value="TRANSCRIPTIONAL REGULATORY PROTEIN"/>
    <property type="match status" value="1"/>
</dbReference>
<dbReference type="OrthoDB" id="9154941at2"/>
<keyword evidence="4" id="KW-0805">Transcription regulation</keyword>
<evidence type="ECO:0000259" key="8">
    <source>
        <dbReference type="PROSITE" id="PS50045"/>
    </source>
</evidence>
<dbReference type="InterPro" id="IPR027417">
    <property type="entry name" value="P-loop_NTPase"/>
</dbReference>
<dbReference type="GO" id="GO:0005524">
    <property type="term" value="F:ATP binding"/>
    <property type="evidence" value="ECO:0007669"/>
    <property type="project" value="UniProtKB-KW"/>
</dbReference>
<dbReference type="GO" id="GO:0000160">
    <property type="term" value="P:phosphorelay signal transduction system"/>
    <property type="evidence" value="ECO:0007669"/>
    <property type="project" value="UniProtKB-KW"/>
</dbReference>
<dbReference type="Proteomes" id="UP000317894">
    <property type="component" value="Unassembled WGS sequence"/>
</dbReference>
<dbReference type="Pfam" id="PF00158">
    <property type="entry name" value="Sigma54_activat"/>
    <property type="match status" value="1"/>
</dbReference>
<keyword evidence="3" id="KW-0902">Two-component regulatory system</keyword>
<evidence type="ECO:0000256" key="1">
    <source>
        <dbReference type="ARBA" id="ARBA00022741"/>
    </source>
</evidence>
<sequence>MHKTLVAWLGSADLRAPRSSGETGDGPVAQAAISADYQRIVLLADQPQQDVQRYVNWLGCRTKAVVAVIPVSLTSPTAFAEIYETASTALSRVTRDDPDRELVIHLSPGTPMMAAVWIILAKTKFPATLIESSIRHGVKIASIPLDMTAELLPDLLRPADRRLEQQSSLPVAVDPAFSTIIRSSEIMERLLARAARCAVRSVPVLIEGETGTGKELLARAIHAASPRASRDFVTINCGALPKDLVEATLFGHERGAFTGAVAARPGAFEHADGGTIFLDEIGELPLDAQVKLLRVLQEGEVQRIGAERPRRVDVRVLAATNRALASEAAAGRFRDDLFYRLAVAVLDLPAIRERGDDLALLIDRLLERINSDSASQPGYASKRLAPAARRRLLNHDWPGNVRELNNTLLRASIWSDSEVLNLQDIEDALLQRASSGLAGQQFRPAKGASLPDHLATLARAALETALETAGGNRTEAARLVGLPSRQTFDNWLSRYVRPPIGSGDAVGTRHA</sequence>
<dbReference type="Pfam" id="PF02954">
    <property type="entry name" value="HTH_8"/>
    <property type="match status" value="1"/>
</dbReference>
<evidence type="ECO:0000256" key="5">
    <source>
        <dbReference type="ARBA" id="ARBA00023125"/>
    </source>
</evidence>
<dbReference type="InterPro" id="IPR025943">
    <property type="entry name" value="Sigma_54_int_dom_ATP-bd_2"/>
</dbReference>
<dbReference type="InterPro" id="IPR058031">
    <property type="entry name" value="AAA_lid_NorR"/>
</dbReference>
<dbReference type="EMBL" id="VJWA01000002">
    <property type="protein sequence ID" value="TRW15356.1"/>
    <property type="molecule type" value="Genomic_DNA"/>
</dbReference>
<dbReference type="Gene3D" id="1.10.10.60">
    <property type="entry name" value="Homeodomain-like"/>
    <property type="match status" value="1"/>
</dbReference>
<dbReference type="InterPro" id="IPR025662">
    <property type="entry name" value="Sigma_54_int_dom_ATP-bd_1"/>
</dbReference>
<dbReference type="SMART" id="SM00382">
    <property type="entry name" value="AAA"/>
    <property type="match status" value="1"/>
</dbReference>
<comment type="caution">
    <text evidence="9">The sequence shown here is derived from an EMBL/GenBank/DDBJ whole genome shotgun (WGS) entry which is preliminary data.</text>
</comment>
<evidence type="ECO:0000256" key="6">
    <source>
        <dbReference type="ARBA" id="ARBA00023159"/>
    </source>
</evidence>
<evidence type="ECO:0000256" key="7">
    <source>
        <dbReference type="ARBA" id="ARBA00023163"/>
    </source>
</evidence>
<gene>
    <name evidence="9" type="ORF">FMM06_15955</name>
</gene>
<evidence type="ECO:0000256" key="2">
    <source>
        <dbReference type="ARBA" id="ARBA00022840"/>
    </source>
</evidence>